<feature type="transmembrane region" description="Helical" evidence="2">
    <location>
        <begin position="12"/>
        <end position="32"/>
    </location>
</feature>
<feature type="repeat" description="ANK" evidence="1">
    <location>
        <begin position="449"/>
        <end position="481"/>
    </location>
</feature>
<dbReference type="PANTHER" id="PTHR36927">
    <property type="entry name" value="BLR4337 PROTEIN"/>
    <property type="match status" value="1"/>
</dbReference>
<evidence type="ECO:0000259" key="3">
    <source>
        <dbReference type="Pfam" id="PF01757"/>
    </source>
</evidence>
<evidence type="ECO:0000256" key="2">
    <source>
        <dbReference type="SAM" id="Phobius"/>
    </source>
</evidence>
<feature type="transmembrane region" description="Helical" evidence="2">
    <location>
        <begin position="241"/>
        <end position="265"/>
    </location>
</feature>
<dbReference type="InterPro" id="IPR036770">
    <property type="entry name" value="Ankyrin_rpt-contain_sf"/>
</dbReference>
<keyword evidence="5" id="KW-1185">Reference proteome</keyword>
<accession>A0A399T8X5</accession>
<feature type="transmembrane region" description="Helical" evidence="2">
    <location>
        <begin position="52"/>
        <end position="70"/>
    </location>
</feature>
<dbReference type="Gene3D" id="1.25.40.20">
    <property type="entry name" value="Ankyrin repeat-containing domain"/>
    <property type="match status" value="2"/>
</dbReference>
<keyword evidence="2" id="KW-1133">Transmembrane helix</keyword>
<evidence type="ECO:0000313" key="4">
    <source>
        <dbReference type="EMBL" id="RIJ50373.1"/>
    </source>
</evidence>
<dbReference type="Pfam" id="PF12796">
    <property type="entry name" value="Ank_2"/>
    <property type="match status" value="1"/>
</dbReference>
<feature type="transmembrane region" description="Helical" evidence="2">
    <location>
        <begin position="285"/>
        <end position="305"/>
    </location>
</feature>
<dbReference type="InterPro" id="IPR002110">
    <property type="entry name" value="Ankyrin_rpt"/>
</dbReference>
<keyword evidence="1" id="KW-0040">ANK repeat</keyword>
<dbReference type="PROSITE" id="PS50297">
    <property type="entry name" value="ANK_REP_REGION"/>
    <property type="match status" value="3"/>
</dbReference>
<dbReference type="GO" id="GO:0016747">
    <property type="term" value="F:acyltransferase activity, transferring groups other than amino-acyl groups"/>
    <property type="evidence" value="ECO:0007669"/>
    <property type="project" value="InterPro"/>
</dbReference>
<feature type="domain" description="Acyltransferase 3" evidence="3">
    <location>
        <begin position="5"/>
        <end position="363"/>
    </location>
</feature>
<dbReference type="InterPro" id="IPR050623">
    <property type="entry name" value="Glucan_succinyl_AcylTrfase"/>
</dbReference>
<gene>
    <name evidence="4" type="ORF">D1614_00075</name>
</gene>
<protein>
    <recommendedName>
        <fullName evidence="3">Acyltransferase 3 domain-containing protein</fullName>
    </recommendedName>
</protein>
<feature type="transmembrane region" description="Helical" evidence="2">
    <location>
        <begin position="382"/>
        <end position="400"/>
    </location>
</feature>
<feature type="transmembrane region" description="Helical" evidence="2">
    <location>
        <begin position="352"/>
        <end position="370"/>
    </location>
</feature>
<name>A0A399T8X5_9BACT</name>
<keyword evidence="2" id="KW-0812">Transmembrane</keyword>
<organism evidence="4 5">
    <name type="scientific">Maribellus luteus</name>
    <dbReference type="NCBI Taxonomy" id="2305463"/>
    <lineage>
        <taxon>Bacteria</taxon>
        <taxon>Pseudomonadati</taxon>
        <taxon>Bacteroidota</taxon>
        <taxon>Bacteroidia</taxon>
        <taxon>Marinilabiliales</taxon>
        <taxon>Prolixibacteraceae</taxon>
        <taxon>Maribellus</taxon>
    </lineage>
</organism>
<dbReference type="Pfam" id="PF01757">
    <property type="entry name" value="Acyl_transf_3"/>
    <property type="match status" value="1"/>
</dbReference>
<evidence type="ECO:0000313" key="5">
    <source>
        <dbReference type="Proteomes" id="UP000265926"/>
    </source>
</evidence>
<dbReference type="PROSITE" id="PS50088">
    <property type="entry name" value="ANK_REPEAT"/>
    <property type="match status" value="3"/>
</dbReference>
<feature type="transmembrane region" description="Helical" evidence="2">
    <location>
        <begin position="91"/>
        <end position="111"/>
    </location>
</feature>
<keyword evidence="2" id="KW-0472">Membrane</keyword>
<feature type="transmembrane region" description="Helical" evidence="2">
    <location>
        <begin position="145"/>
        <end position="165"/>
    </location>
</feature>
<dbReference type="PANTHER" id="PTHR36927:SF1">
    <property type="entry name" value="MDO-LIKE PROTEIN"/>
    <property type="match status" value="1"/>
</dbReference>
<sequence>MKTRIYFLDNLRTFLILLVVVLHSGLVYESVLENSWIVTDPVKNNNIGLIRMYLDLFVMFCIFFISGYFVPSSAQKQNSFSFVRSKFKRIMVPWFLAVFTLIPAYKFIFLYSRGLPQEEWFSYFHFFERAGSDLSSFANNPVQNWLWFLPVLFLFQLAYLAMYKTRILQVNISLKTAVVLTFAIGVFYGVTISTLGLSGWYHSFLLHFQRERLLVYFLAFLLGSLCYKLKVFERPTRNRKLYIASNVVVTFSLGIFTAVALNTFFNLIDPQRQYYFISEFADRVLYFSSGLLSMLTLLHIFLYSFQTSLNKTNAVLSELSRNSYPVYILHMVVMGVIALTLTGLPIPAMLKFLILSIVTFVVSNMIIYTWRTTLQKQINMKTITTFVLVVLITGAAFRGYPEAINAAEPLTETQPQSQSLHAAVINNDLASVEMLIQSGANVDEREPASGSSPLMTAALFGRAEIAQKLLDAGADIDYQNNDGSTALHTAAFFCHPEITKSLLAASADRSIRNKAGSTALESVLVPFEMVKPIYDYMQKIYEPLGLTIDQERIQKTRPEIAKLLTEE</sequence>
<feature type="transmembrane region" description="Helical" evidence="2">
    <location>
        <begin position="177"/>
        <end position="201"/>
    </location>
</feature>
<feature type="repeat" description="ANK" evidence="1">
    <location>
        <begin position="482"/>
        <end position="514"/>
    </location>
</feature>
<feature type="transmembrane region" description="Helical" evidence="2">
    <location>
        <begin position="326"/>
        <end position="346"/>
    </location>
</feature>
<comment type="caution">
    <text evidence="4">The sequence shown here is derived from an EMBL/GenBank/DDBJ whole genome shotgun (WGS) entry which is preliminary data.</text>
</comment>
<feature type="repeat" description="ANK" evidence="1">
    <location>
        <begin position="415"/>
        <end position="447"/>
    </location>
</feature>
<dbReference type="OrthoDB" id="754271at2"/>
<proteinExistence type="predicted"/>
<dbReference type="SUPFAM" id="SSF48403">
    <property type="entry name" value="Ankyrin repeat"/>
    <property type="match status" value="1"/>
</dbReference>
<dbReference type="RefSeq" id="WP_119435844.1">
    <property type="nucleotide sequence ID" value="NZ_QWGR01000001.1"/>
</dbReference>
<evidence type="ECO:0000256" key="1">
    <source>
        <dbReference type="PROSITE-ProRule" id="PRU00023"/>
    </source>
</evidence>
<dbReference type="SMART" id="SM00248">
    <property type="entry name" value="ANK"/>
    <property type="match status" value="3"/>
</dbReference>
<dbReference type="AlphaFoldDB" id="A0A399T8X5"/>
<dbReference type="InterPro" id="IPR002656">
    <property type="entry name" value="Acyl_transf_3_dom"/>
</dbReference>
<reference evidence="4 5" key="1">
    <citation type="submission" date="2018-08" db="EMBL/GenBank/DDBJ databases">
        <title>Pallidiluteibacterium maritimus gen. nov., sp. nov., isolated from coastal sediment.</title>
        <authorList>
            <person name="Zhou L.Y."/>
        </authorList>
    </citation>
    <scope>NUCLEOTIDE SEQUENCE [LARGE SCALE GENOMIC DNA]</scope>
    <source>
        <strain evidence="4 5">XSD2</strain>
    </source>
</reference>
<dbReference type="EMBL" id="QWGR01000001">
    <property type="protein sequence ID" value="RIJ50373.1"/>
    <property type="molecule type" value="Genomic_DNA"/>
</dbReference>
<feature type="transmembrane region" description="Helical" evidence="2">
    <location>
        <begin position="213"/>
        <end position="229"/>
    </location>
</feature>
<dbReference type="Proteomes" id="UP000265926">
    <property type="component" value="Unassembled WGS sequence"/>
</dbReference>